<protein>
    <submittedName>
        <fullName evidence="1">Unannotated protein</fullName>
    </submittedName>
</protein>
<accession>A0A6J7NYN3</accession>
<evidence type="ECO:0000313" key="1">
    <source>
        <dbReference type="EMBL" id="CAB4997335.1"/>
    </source>
</evidence>
<dbReference type="InterPro" id="IPR036689">
    <property type="entry name" value="ESAT-6-like_sf"/>
</dbReference>
<dbReference type="AlphaFoldDB" id="A0A6J7NYN3"/>
<dbReference type="SUPFAM" id="SSF140453">
    <property type="entry name" value="EsxAB dimer-like"/>
    <property type="match status" value="1"/>
</dbReference>
<evidence type="ECO:0000313" key="2">
    <source>
        <dbReference type="EMBL" id="CAB5036312.1"/>
    </source>
</evidence>
<reference evidence="1" key="1">
    <citation type="submission" date="2020-05" db="EMBL/GenBank/DDBJ databases">
        <authorList>
            <person name="Chiriac C."/>
            <person name="Salcher M."/>
            <person name="Ghai R."/>
            <person name="Kavagutti S V."/>
        </authorList>
    </citation>
    <scope>NUCLEOTIDE SEQUENCE</scope>
</reference>
<proteinExistence type="predicted"/>
<name>A0A6J7NYN3_9ZZZZ</name>
<dbReference type="Gene3D" id="1.10.287.1060">
    <property type="entry name" value="ESAT-6-like"/>
    <property type="match status" value="1"/>
</dbReference>
<gene>
    <name evidence="1" type="ORF">UFOPK3914_01935</name>
    <name evidence="2" type="ORF">UFOPK4173_01225</name>
</gene>
<dbReference type="EMBL" id="CAFBOG010000254">
    <property type="protein sequence ID" value="CAB4997335.1"/>
    <property type="molecule type" value="Genomic_DNA"/>
</dbReference>
<sequence>MAQLGLDPEQMTALQKSLQREASTIRTLARQLDGQLKAAWWKGTDSDRFRSEWDGTHKSQLERVSTALEEAAKKVAANVAQQTQASQG</sequence>
<organism evidence="1">
    <name type="scientific">freshwater metagenome</name>
    <dbReference type="NCBI Taxonomy" id="449393"/>
    <lineage>
        <taxon>unclassified sequences</taxon>
        <taxon>metagenomes</taxon>
        <taxon>ecological metagenomes</taxon>
    </lineage>
</organism>
<dbReference type="EMBL" id="CAFBPW010000145">
    <property type="protein sequence ID" value="CAB5036312.1"/>
    <property type="molecule type" value="Genomic_DNA"/>
</dbReference>